<evidence type="ECO:0000313" key="2">
    <source>
        <dbReference type="EMBL" id="SYV94230.1"/>
    </source>
</evidence>
<dbReference type="PANTHER" id="PTHR32294:SF0">
    <property type="entry name" value="DNA POLYMERASE III SUBUNIT ALPHA"/>
    <property type="match status" value="1"/>
</dbReference>
<evidence type="ECO:0000259" key="1">
    <source>
        <dbReference type="SMART" id="SM00481"/>
    </source>
</evidence>
<feature type="non-terminal residue" evidence="2">
    <location>
        <position position="210"/>
    </location>
</feature>
<organism evidence="2 3">
    <name type="scientific">Mycoplasmoides gallisepticum</name>
    <name type="common">Mycoplasma gallisepticum</name>
    <dbReference type="NCBI Taxonomy" id="2096"/>
    <lineage>
        <taxon>Bacteria</taxon>
        <taxon>Bacillati</taxon>
        <taxon>Mycoplasmatota</taxon>
        <taxon>Mycoplasmoidales</taxon>
        <taxon>Mycoplasmoidaceae</taxon>
        <taxon>Mycoplasmoides</taxon>
    </lineage>
</organism>
<sequence length="210" mass="23997">MFVNLNTRSYYSLLSTNLSVSEIIDFAVKNNQTHVCLTDLNVLYGAVEFYNLAKKNHLIPIIGLEIFDHSTNSELVLIAKNNSGYLNLIKISSFASSNLEFDLFKYLDENLFVIVKSGDFKWDHVNCLKKKELAFNFVNCYDLEKKVGLNVINAVSMKQAGKRSKFQIDELYNSQLVLASPFLSTEKAKKQFSQKQLDRLNDLVQQCSGW</sequence>
<reference evidence="3" key="1">
    <citation type="submission" date="2018-06" db="EMBL/GenBank/DDBJ databases">
        <authorList>
            <consortium name="Pathogen Informatics"/>
        </authorList>
    </citation>
    <scope>NUCLEOTIDE SEQUENCE [LARGE SCALE GENOMIC DNA]</scope>
    <source>
        <strain evidence="3">NCTC10115</strain>
    </source>
</reference>
<dbReference type="GO" id="GO:0003887">
    <property type="term" value="F:DNA-directed DNA polymerase activity"/>
    <property type="evidence" value="ECO:0007669"/>
    <property type="project" value="UniProtKB-EC"/>
</dbReference>
<gene>
    <name evidence="2" type="primary">dnaE_1</name>
    <name evidence="2" type="ORF">NCTC10115_00549</name>
</gene>
<proteinExistence type="predicted"/>
<dbReference type="AlphaFoldDB" id="A0A3B0PED3"/>
<dbReference type="EC" id="2.7.7.7" evidence="2"/>
<evidence type="ECO:0000313" key="3">
    <source>
        <dbReference type="Proteomes" id="UP000260136"/>
    </source>
</evidence>
<feature type="domain" description="Polymerase/histidinol phosphatase N-terminal" evidence="1">
    <location>
        <begin position="3"/>
        <end position="71"/>
    </location>
</feature>
<dbReference type="SUPFAM" id="SSF89550">
    <property type="entry name" value="PHP domain-like"/>
    <property type="match status" value="1"/>
</dbReference>
<dbReference type="InterPro" id="IPR016195">
    <property type="entry name" value="Pol/histidinol_Pase-like"/>
</dbReference>
<dbReference type="CDD" id="cd07431">
    <property type="entry name" value="PHP_PolIIIA"/>
    <property type="match status" value="1"/>
</dbReference>
<dbReference type="Pfam" id="PF02811">
    <property type="entry name" value="PHP"/>
    <property type="match status" value="1"/>
</dbReference>
<keyword evidence="2" id="KW-0808">Transferase</keyword>
<keyword evidence="2" id="KW-0548">Nucleotidyltransferase</keyword>
<dbReference type="GO" id="GO:0006260">
    <property type="term" value="P:DNA replication"/>
    <property type="evidence" value="ECO:0007669"/>
    <property type="project" value="InterPro"/>
</dbReference>
<dbReference type="InterPro" id="IPR004805">
    <property type="entry name" value="DnaE2/DnaE/PolC"/>
</dbReference>
<dbReference type="EMBL" id="LS991952">
    <property type="protein sequence ID" value="SYV94230.1"/>
    <property type="molecule type" value="Genomic_DNA"/>
</dbReference>
<dbReference type="SMART" id="SM00481">
    <property type="entry name" value="POLIIIAc"/>
    <property type="match status" value="1"/>
</dbReference>
<dbReference type="Proteomes" id="UP000260136">
    <property type="component" value="Chromosome"/>
</dbReference>
<dbReference type="PANTHER" id="PTHR32294">
    <property type="entry name" value="DNA POLYMERASE III SUBUNIT ALPHA"/>
    <property type="match status" value="1"/>
</dbReference>
<dbReference type="GO" id="GO:0008408">
    <property type="term" value="F:3'-5' exonuclease activity"/>
    <property type="evidence" value="ECO:0007669"/>
    <property type="project" value="InterPro"/>
</dbReference>
<name>A0A3B0PED3_MYCGL</name>
<protein>
    <submittedName>
        <fullName evidence="2">DNA polymerase III alpha subunit</fullName>
        <ecNumber evidence="2">2.7.7.7</ecNumber>
    </submittedName>
</protein>
<dbReference type="InterPro" id="IPR004013">
    <property type="entry name" value="PHP_dom"/>
</dbReference>
<dbReference type="Gene3D" id="3.20.20.140">
    <property type="entry name" value="Metal-dependent hydrolases"/>
    <property type="match status" value="1"/>
</dbReference>
<accession>A0A3B0PED3</accession>
<dbReference type="InterPro" id="IPR003141">
    <property type="entry name" value="Pol/His_phosphatase_N"/>
</dbReference>